<dbReference type="KEGG" id="bvk:117231167"/>
<keyword evidence="2" id="KW-1185">Reference proteome</keyword>
<dbReference type="Gene3D" id="3.40.1280.10">
    <property type="match status" value="1"/>
</dbReference>
<dbReference type="Gene3D" id="2.40.50.140">
    <property type="entry name" value="Nucleic acid-binding proteins"/>
    <property type="match status" value="1"/>
</dbReference>
<sequence>MPPVIPTPKTWKETNRLHKEQRKKWKEERLAKKLKKGETKKELQNEVAKLVESHFEKKDISTLSIAVPGSILDNAQSPELRTYLAGQIARAACIYKINEIVVFDDKGEITESEKKKIRNDEFLGERRVGCLQLARILQYLECPQYLRKYFFPIHKDLQYAGVLNPLDAPHHLRQQDISLYREGVVTNKPVKPGKGSHVNVGLLNDVSVDKVLTDGLRVTVKIPKDQPNPKKIKGFIVPPDVPRSDTGIYWGYTVRLANNLTEVLTQCPYKNGYDLTIGTSDKGNSIDDVESKSIKYHHALIIFGGLCGLEAAVDSDPNLNVDDASLVFDQYLNTCPQQGSRTIRTEEAILITLAELRTKIFPKVSLLPNPQFDSFTNI</sequence>
<dbReference type="PANTHER" id="PTHR12150:SF13">
    <property type="entry name" value="METHYLTRANSFERASE C9ORF114-RELATED"/>
    <property type="match status" value="1"/>
</dbReference>
<organism evidence="2 3">
    <name type="scientific">Bombus vosnesenskii</name>
    <dbReference type="NCBI Taxonomy" id="207650"/>
    <lineage>
        <taxon>Eukaryota</taxon>
        <taxon>Metazoa</taxon>
        <taxon>Ecdysozoa</taxon>
        <taxon>Arthropoda</taxon>
        <taxon>Hexapoda</taxon>
        <taxon>Insecta</taxon>
        <taxon>Pterygota</taxon>
        <taxon>Neoptera</taxon>
        <taxon>Endopterygota</taxon>
        <taxon>Hymenoptera</taxon>
        <taxon>Apocrita</taxon>
        <taxon>Aculeata</taxon>
        <taxon>Apoidea</taxon>
        <taxon>Anthophila</taxon>
        <taxon>Apidae</taxon>
        <taxon>Bombus</taxon>
        <taxon>Pyrobombus</taxon>
    </lineage>
</organism>
<dbReference type="Proteomes" id="UP000504631">
    <property type="component" value="Unplaced"/>
</dbReference>
<evidence type="ECO:0000256" key="1">
    <source>
        <dbReference type="ARBA" id="ARBA00009841"/>
    </source>
</evidence>
<dbReference type="PANTHER" id="PTHR12150">
    <property type="entry name" value="CLASS IV SAM-BINDING METHYLTRANSFERASE-RELATED"/>
    <property type="match status" value="1"/>
</dbReference>
<dbReference type="RefSeq" id="XP_033345209.1">
    <property type="nucleotide sequence ID" value="XM_033489318.1"/>
</dbReference>
<dbReference type="CDD" id="cd18086">
    <property type="entry name" value="HsC9orf114-like"/>
    <property type="match status" value="1"/>
</dbReference>
<keyword evidence="3" id="KW-0808">Transferase</keyword>
<evidence type="ECO:0000313" key="3">
    <source>
        <dbReference type="RefSeq" id="XP_033345209.1"/>
    </source>
</evidence>
<accession>A0A6J3JYK8</accession>
<dbReference type="SUPFAM" id="SSF75217">
    <property type="entry name" value="alpha/beta knot"/>
    <property type="match status" value="1"/>
</dbReference>
<evidence type="ECO:0000313" key="2">
    <source>
        <dbReference type="Proteomes" id="UP000504631"/>
    </source>
</evidence>
<dbReference type="GO" id="GO:0008168">
    <property type="term" value="F:methyltransferase activity"/>
    <property type="evidence" value="ECO:0007669"/>
    <property type="project" value="UniProtKB-KW"/>
</dbReference>
<dbReference type="InterPro" id="IPR003750">
    <property type="entry name" value="Put_MeTrfase-C9orf114-like"/>
</dbReference>
<protein>
    <submittedName>
        <fullName evidence="3">Methyltransferase C9orf114 homolog</fullName>
    </submittedName>
</protein>
<dbReference type="SUPFAM" id="SSF50249">
    <property type="entry name" value="Nucleic acid-binding proteins"/>
    <property type="match status" value="1"/>
</dbReference>
<dbReference type="InterPro" id="IPR029026">
    <property type="entry name" value="tRNA_m1G_MTases_N"/>
</dbReference>
<dbReference type="GeneID" id="117231167"/>
<comment type="similarity">
    <text evidence="1">Belongs to the class IV-like SAM-binding methyltransferase superfamily.</text>
</comment>
<dbReference type="InterPro" id="IPR029028">
    <property type="entry name" value="Alpha/beta_knot_MTases"/>
</dbReference>
<dbReference type="InterPro" id="IPR012340">
    <property type="entry name" value="NA-bd_OB-fold"/>
</dbReference>
<dbReference type="GO" id="GO:0032259">
    <property type="term" value="P:methylation"/>
    <property type="evidence" value="ECO:0007669"/>
    <property type="project" value="UniProtKB-KW"/>
</dbReference>
<gene>
    <name evidence="3" type="primary">LOC117231167</name>
</gene>
<dbReference type="Pfam" id="PF02598">
    <property type="entry name" value="Methyltrn_RNA_3"/>
    <property type="match status" value="1"/>
</dbReference>
<name>A0A6J3JYK8_9HYME</name>
<reference evidence="3" key="1">
    <citation type="submission" date="2025-08" db="UniProtKB">
        <authorList>
            <consortium name="RefSeq"/>
        </authorList>
    </citation>
    <scope>IDENTIFICATION</scope>
    <source>
        <tissue evidence="3">Muscle</tissue>
    </source>
</reference>
<proteinExistence type="inferred from homology"/>
<keyword evidence="3" id="KW-0489">Methyltransferase</keyword>
<dbReference type="AlphaFoldDB" id="A0A6J3JYK8"/>